<feature type="transmembrane region" description="Helical" evidence="1">
    <location>
        <begin position="65"/>
        <end position="81"/>
    </location>
</feature>
<feature type="transmembrane region" description="Helical" evidence="1">
    <location>
        <begin position="101"/>
        <end position="121"/>
    </location>
</feature>
<gene>
    <name evidence="2" type="ORF">SAMN05216203_0177</name>
</gene>
<keyword evidence="1" id="KW-1133">Transmembrane helix</keyword>
<dbReference type="RefSeq" id="WP_092008435.1">
    <property type="nucleotide sequence ID" value="NZ_FOYW01000001.1"/>
</dbReference>
<protein>
    <submittedName>
        <fullName evidence="2">Uncharacterized protein</fullName>
    </submittedName>
</protein>
<evidence type="ECO:0000313" key="3">
    <source>
        <dbReference type="Proteomes" id="UP000198644"/>
    </source>
</evidence>
<evidence type="ECO:0000313" key="2">
    <source>
        <dbReference type="EMBL" id="SFR42394.1"/>
    </source>
</evidence>
<proteinExistence type="predicted"/>
<dbReference type="STRING" id="650891.SAMN05216203_0177"/>
<sequence>MSTFLLSMLYGAVFLTSAKLNEFAKNNATWLREYIRLAVLVTGLSFFVAWSASVLARYSAMAEQLLHVFTLFVLAAVWLLIDYWRQLFTLFSKPGDERSVITAMLELVVPLSIASIVVPSVRGDMIYGLMKVLIFLVCLGLFSFILTGFRRQFAQLLPVSLRRNWVHYSWTVFGCLMIVVTLALAVSRAPALYGELAQWGGALEATGKALIGLLLHADLIFRAFY</sequence>
<keyword evidence="1" id="KW-0472">Membrane</keyword>
<reference evidence="2 3" key="1">
    <citation type="submission" date="2016-10" db="EMBL/GenBank/DDBJ databases">
        <authorList>
            <person name="de Groot N.N."/>
        </authorList>
    </citation>
    <scope>NUCLEOTIDE SEQUENCE [LARGE SCALE GENOMIC DNA]</scope>
    <source>
        <strain evidence="2 3">CGMCC 1.9167</strain>
    </source>
</reference>
<organism evidence="2 3">
    <name type="scientific">Marinobacter daqiaonensis</name>
    <dbReference type="NCBI Taxonomy" id="650891"/>
    <lineage>
        <taxon>Bacteria</taxon>
        <taxon>Pseudomonadati</taxon>
        <taxon>Pseudomonadota</taxon>
        <taxon>Gammaproteobacteria</taxon>
        <taxon>Pseudomonadales</taxon>
        <taxon>Marinobacteraceae</taxon>
        <taxon>Marinobacter</taxon>
    </lineage>
</organism>
<feature type="transmembrane region" description="Helical" evidence="1">
    <location>
        <begin position="34"/>
        <end position="58"/>
    </location>
</feature>
<evidence type="ECO:0000256" key="1">
    <source>
        <dbReference type="SAM" id="Phobius"/>
    </source>
</evidence>
<accession>A0A1I6GJL8</accession>
<feature type="transmembrane region" description="Helical" evidence="1">
    <location>
        <begin position="133"/>
        <end position="153"/>
    </location>
</feature>
<keyword evidence="1" id="KW-0812">Transmembrane</keyword>
<dbReference type="EMBL" id="FOYW01000001">
    <property type="protein sequence ID" value="SFR42394.1"/>
    <property type="molecule type" value="Genomic_DNA"/>
</dbReference>
<feature type="transmembrane region" description="Helical" evidence="1">
    <location>
        <begin position="165"/>
        <end position="186"/>
    </location>
</feature>
<dbReference type="AlphaFoldDB" id="A0A1I6GJL8"/>
<keyword evidence="3" id="KW-1185">Reference proteome</keyword>
<dbReference type="Proteomes" id="UP000198644">
    <property type="component" value="Unassembled WGS sequence"/>
</dbReference>
<name>A0A1I6GJL8_9GAMM</name>